<dbReference type="InterPro" id="IPR050624">
    <property type="entry name" value="HTH-type_Tx_Regulator"/>
</dbReference>
<evidence type="ECO:0000256" key="1">
    <source>
        <dbReference type="ARBA" id="ARBA00023125"/>
    </source>
</evidence>
<dbReference type="Pfam" id="PF00440">
    <property type="entry name" value="TetR_N"/>
    <property type="match status" value="1"/>
</dbReference>
<feature type="DNA-binding region" description="H-T-H motif" evidence="2">
    <location>
        <begin position="34"/>
        <end position="53"/>
    </location>
</feature>
<dbReference type="RefSeq" id="WP_216438977.1">
    <property type="nucleotide sequence ID" value="NZ_JAHLQF010000002.1"/>
</dbReference>
<gene>
    <name evidence="4" type="ORF">KQI86_09200</name>
</gene>
<organism evidence="4 5">
    <name type="scientific">Clostridium mobile</name>
    <dbReference type="NCBI Taxonomy" id="2841512"/>
    <lineage>
        <taxon>Bacteria</taxon>
        <taxon>Bacillati</taxon>
        <taxon>Bacillota</taxon>
        <taxon>Clostridia</taxon>
        <taxon>Eubacteriales</taxon>
        <taxon>Clostridiaceae</taxon>
        <taxon>Clostridium</taxon>
    </lineage>
</organism>
<feature type="domain" description="HTH tetR-type" evidence="3">
    <location>
        <begin position="11"/>
        <end position="71"/>
    </location>
</feature>
<comment type="caution">
    <text evidence="4">The sequence shown here is derived from an EMBL/GenBank/DDBJ whole genome shotgun (WGS) entry which is preliminary data.</text>
</comment>
<reference evidence="4 5" key="1">
    <citation type="submission" date="2021-06" db="EMBL/GenBank/DDBJ databases">
        <authorList>
            <person name="Sun Q."/>
            <person name="Li D."/>
        </authorList>
    </citation>
    <scope>NUCLEOTIDE SEQUENCE [LARGE SCALE GENOMIC DNA]</scope>
    <source>
        <strain evidence="4 5">MSJ-11</strain>
    </source>
</reference>
<dbReference type="PROSITE" id="PS50977">
    <property type="entry name" value="HTH_TETR_2"/>
    <property type="match status" value="1"/>
</dbReference>
<name>A0ABS6EHM7_9CLOT</name>
<evidence type="ECO:0000256" key="2">
    <source>
        <dbReference type="PROSITE-ProRule" id="PRU00335"/>
    </source>
</evidence>
<dbReference type="PROSITE" id="PS01081">
    <property type="entry name" value="HTH_TETR_1"/>
    <property type="match status" value="1"/>
</dbReference>
<dbReference type="InterPro" id="IPR023772">
    <property type="entry name" value="DNA-bd_HTH_TetR-type_CS"/>
</dbReference>
<proteinExistence type="predicted"/>
<accession>A0ABS6EHM7</accession>
<dbReference type="Proteomes" id="UP000726170">
    <property type="component" value="Unassembled WGS sequence"/>
</dbReference>
<dbReference type="InterPro" id="IPR001647">
    <property type="entry name" value="HTH_TetR"/>
</dbReference>
<sequence length="205" mass="24226">MVLKNFLALPIDKQEEIINACIKEFSTYGYDGASTNRIINSAGISKGVLFKYFSNKENLFIYISEKVVEKVISRIDIEGSDIPEDFFDALKFFALKEIHVLTKEPYLLNFFQWIRKHPEHPIYSKILKDYEEKQQIIYAEMISKINTNQIRKEFTLEEIMKVVQWVLEGFNEEVRLSTSNEMNNLQDIMPRLEVYFNILKKGIYE</sequence>
<evidence type="ECO:0000313" key="4">
    <source>
        <dbReference type="EMBL" id="MBU5484505.1"/>
    </source>
</evidence>
<protein>
    <submittedName>
        <fullName evidence="4">TetR/AcrR family transcriptional regulator</fullName>
    </submittedName>
</protein>
<dbReference type="EMBL" id="JAHLQF010000002">
    <property type="protein sequence ID" value="MBU5484505.1"/>
    <property type="molecule type" value="Genomic_DNA"/>
</dbReference>
<dbReference type="PANTHER" id="PTHR43479">
    <property type="entry name" value="ACREF/ENVCD OPERON REPRESSOR-RELATED"/>
    <property type="match status" value="1"/>
</dbReference>
<evidence type="ECO:0000313" key="5">
    <source>
        <dbReference type="Proteomes" id="UP000726170"/>
    </source>
</evidence>
<keyword evidence="1 2" id="KW-0238">DNA-binding</keyword>
<evidence type="ECO:0000259" key="3">
    <source>
        <dbReference type="PROSITE" id="PS50977"/>
    </source>
</evidence>
<dbReference type="PANTHER" id="PTHR43479:SF11">
    <property type="entry name" value="ACREF_ENVCD OPERON REPRESSOR-RELATED"/>
    <property type="match status" value="1"/>
</dbReference>
<keyword evidence="5" id="KW-1185">Reference proteome</keyword>